<evidence type="ECO:0000256" key="1">
    <source>
        <dbReference type="SAM" id="MobiDB-lite"/>
    </source>
</evidence>
<proteinExistence type="predicted"/>
<feature type="region of interest" description="Disordered" evidence="1">
    <location>
        <begin position="1"/>
        <end position="68"/>
    </location>
</feature>
<dbReference type="Proteomes" id="UP000192578">
    <property type="component" value="Unassembled WGS sequence"/>
</dbReference>
<comment type="caution">
    <text evidence="2">The sequence shown here is derived from an EMBL/GenBank/DDBJ whole genome shotgun (WGS) entry which is preliminary data.</text>
</comment>
<dbReference type="AlphaFoldDB" id="A0A1W0WEI7"/>
<protein>
    <submittedName>
        <fullName evidence="2">Uncharacterized protein</fullName>
    </submittedName>
</protein>
<dbReference type="OrthoDB" id="7485566at2759"/>
<gene>
    <name evidence="2" type="ORF">BV898_12224</name>
</gene>
<reference evidence="3" key="1">
    <citation type="submission" date="2017-01" db="EMBL/GenBank/DDBJ databases">
        <title>Comparative genomics of anhydrobiosis in the tardigrade Hypsibius dujardini.</title>
        <authorList>
            <person name="Yoshida Y."/>
            <person name="Koutsovoulos G."/>
            <person name="Laetsch D."/>
            <person name="Stevens L."/>
            <person name="Kumar S."/>
            <person name="Horikawa D."/>
            <person name="Ishino K."/>
            <person name="Komine S."/>
            <person name="Tomita M."/>
            <person name="Blaxter M."/>
            <person name="Arakawa K."/>
        </authorList>
    </citation>
    <scope>NUCLEOTIDE SEQUENCE [LARGE SCALE GENOMIC DNA]</scope>
    <source>
        <strain evidence="3">Z151</strain>
    </source>
</reference>
<evidence type="ECO:0000313" key="3">
    <source>
        <dbReference type="Proteomes" id="UP000192578"/>
    </source>
</evidence>
<keyword evidence="3" id="KW-1185">Reference proteome</keyword>
<evidence type="ECO:0000313" key="2">
    <source>
        <dbReference type="EMBL" id="OQV13587.1"/>
    </source>
</evidence>
<name>A0A1W0WEI7_HYPEX</name>
<dbReference type="EMBL" id="MTYJ01000121">
    <property type="protein sequence ID" value="OQV13587.1"/>
    <property type="molecule type" value="Genomic_DNA"/>
</dbReference>
<organism evidence="2 3">
    <name type="scientific">Hypsibius exemplaris</name>
    <name type="common">Freshwater tardigrade</name>
    <dbReference type="NCBI Taxonomy" id="2072580"/>
    <lineage>
        <taxon>Eukaryota</taxon>
        <taxon>Metazoa</taxon>
        <taxon>Ecdysozoa</taxon>
        <taxon>Tardigrada</taxon>
        <taxon>Eutardigrada</taxon>
        <taxon>Parachela</taxon>
        <taxon>Hypsibioidea</taxon>
        <taxon>Hypsibiidae</taxon>
        <taxon>Hypsibius</taxon>
    </lineage>
</organism>
<sequence length="138" mass="14669">MPKGKKAQKTEAKRRLRNSSAKEGAVRVLTSDDTVAPAKPETLYGPRSEHPLADSDVDYPTAPGVTDPVPAAVTEAKVPDAIRSLSNYSDGGIDGLLSQHLKDMTNGAVGQTFNRLVVKHVALLNAMLRGGLPEDILL</sequence>
<accession>A0A1W0WEI7</accession>